<keyword evidence="6" id="KW-1185">Reference proteome</keyword>
<evidence type="ECO:0000256" key="3">
    <source>
        <dbReference type="ARBA" id="ARBA00023163"/>
    </source>
</evidence>
<name>A0ABQ1HQ04_9FLAO</name>
<evidence type="ECO:0000259" key="4">
    <source>
        <dbReference type="Pfam" id="PF00717"/>
    </source>
</evidence>
<protein>
    <submittedName>
        <fullName evidence="5">Transcriptional regulator</fullName>
    </submittedName>
</protein>
<dbReference type="Gene3D" id="2.10.109.10">
    <property type="entry name" value="Umud Fragment, subunit A"/>
    <property type="match status" value="1"/>
</dbReference>
<sequence>MEEKYTNIKERLLYFAKNQSIGIENFLENIGMTYGSFKGKAKEGSLNSNALVEIYTKYPELSIEWLLTGNGEMLKYYSNNNAIAEPVDSNRKTKDPIYDIQRVPLFNLEATMGLVPLVEGNGVDEEKVIDYITIPSMPSCDGAIYASGDSMYPLLKSGDMIAYKRIAVERASIFFGEMYIVAVKLDESSTMKTIKFVHQSELGEEYVKLVSHNQHHAPKDVKLSQIAAIGLVRASIRLHN</sequence>
<dbReference type="RefSeq" id="WP_188494812.1">
    <property type="nucleotide sequence ID" value="NZ_BMGA01000008.1"/>
</dbReference>
<evidence type="ECO:0000313" key="5">
    <source>
        <dbReference type="EMBL" id="GGA84417.1"/>
    </source>
</evidence>
<gene>
    <name evidence="5" type="ORF">GCM10008015_26500</name>
</gene>
<comment type="caution">
    <text evidence="5">The sequence shown here is derived from an EMBL/GenBank/DDBJ whole genome shotgun (WGS) entry which is preliminary data.</text>
</comment>
<dbReference type="PANTHER" id="PTHR40661">
    <property type="match status" value="1"/>
</dbReference>
<keyword evidence="1" id="KW-0805">Transcription regulation</keyword>
<accession>A0ABQ1HQ04</accession>
<dbReference type="Pfam" id="PF00717">
    <property type="entry name" value="Peptidase_S24"/>
    <property type="match status" value="1"/>
</dbReference>
<organism evidence="5 6">
    <name type="scientific">Flavobacterium palustre</name>
    <dbReference type="NCBI Taxonomy" id="1476463"/>
    <lineage>
        <taxon>Bacteria</taxon>
        <taxon>Pseudomonadati</taxon>
        <taxon>Bacteroidota</taxon>
        <taxon>Flavobacteriia</taxon>
        <taxon>Flavobacteriales</taxon>
        <taxon>Flavobacteriaceae</taxon>
        <taxon>Flavobacterium</taxon>
    </lineage>
</organism>
<keyword evidence="3" id="KW-0804">Transcription</keyword>
<evidence type="ECO:0000313" key="6">
    <source>
        <dbReference type="Proteomes" id="UP000658793"/>
    </source>
</evidence>
<dbReference type="EMBL" id="BMGA01000008">
    <property type="protein sequence ID" value="GGA84417.1"/>
    <property type="molecule type" value="Genomic_DNA"/>
</dbReference>
<dbReference type="InterPro" id="IPR039418">
    <property type="entry name" value="LexA-like"/>
</dbReference>
<dbReference type="CDD" id="cd06529">
    <property type="entry name" value="S24_LexA-like"/>
    <property type="match status" value="1"/>
</dbReference>
<evidence type="ECO:0000256" key="1">
    <source>
        <dbReference type="ARBA" id="ARBA00023015"/>
    </source>
</evidence>
<dbReference type="Proteomes" id="UP000658793">
    <property type="component" value="Unassembled WGS sequence"/>
</dbReference>
<keyword evidence="2" id="KW-0238">DNA-binding</keyword>
<proteinExistence type="predicted"/>
<reference evidence="6" key="1">
    <citation type="journal article" date="2019" name="Int. J. Syst. Evol. Microbiol.">
        <title>The Global Catalogue of Microorganisms (GCM) 10K type strain sequencing project: providing services to taxonomists for standard genome sequencing and annotation.</title>
        <authorList>
            <consortium name="The Broad Institute Genomics Platform"/>
            <consortium name="The Broad Institute Genome Sequencing Center for Infectious Disease"/>
            <person name="Wu L."/>
            <person name="Ma J."/>
        </authorList>
    </citation>
    <scope>NUCLEOTIDE SEQUENCE [LARGE SCALE GENOMIC DNA]</scope>
    <source>
        <strain evidence="6">CGMCC 1.12811</strain>
    </source>
</reference>
<dbReference type="InterPro" id="IPR036286">
    <property type="entry name" value="LexA/Signal_pep-like_sf"/>
</dbReference>
<dbReference type="PANTHER" id="PTHR40661:SF1">
    <property type="entry name" value="HTH CRO_C1-TYPE DOMAIN-CONTAINING PROTEIN"/>
    <property type="match status" value="1"/>
</dbReference>
<dbReference type="SUPFAM" id="SSF51306">
    <property type="entry name" value="LexA/Signal peptidase"/>
    <property type="match status" value="1"/>
</dbReference>
<dbReference type="InterPro" id="IPR015927">
    <property type="entry name" value="Peptidase_S24_S26A/B/C"/>
</dbReference>
<feature type="domain" description="Peptidase S24/S26A/S26B/S26C" evidence="4">
    <location>
        <begin position="110"/>
        <end position="232"/>
    </location>
</feature>
<evidence type="ECO:0000256" key="2">
    <source>
        <dbReference type="ARBA" id="ARBA00023125"/>
    </source>
</evidence>